<accession>C3LVW1</accession>
<sequence length="36" mass="4418">MPLLQKIFLSEDFWSSFVQISRYIDKKVRFVAFSYQ</sequence>
<reference evidence="1 2" key="1">
    <citation type="journal article" date="2008" name="PLoS ONE">
        <title>A recalibrated molecular clock and independent origins for the cholera pandemic clones.</title>
        <authorList>
            <person name="Feng L."/>
            <person name="Reeves P.R."/>
            <person name="Lan R."/>
            <person name="Ren Y."/>
            <person name="Gao C."/>
            <person name="Zhou Z."/>
            <person name="Ren Y."/>
            <person name="Cheng J."/>
            <person name="Wang W."/>
            <person name="Wang J."/>
            <person name="Qian W."/>
            <person name="Li D."/>
            <person name="Wang L."/>
        </authorList>
    </citation>
    <scope>NUCLEOTIDE SEQUENCE [LARGE SCALE GENOMIC DNA]</scope>
    <source>
        <strain evidence="1 2">M66-2</strain>
    </source>
</reference>
<protein>
    <submittedName>
        <fullName evidence="1">Uncharacterized protein</fullName>
    </submittedName>
</protein>
<dbReference type="EMBL" id="CP001234">
    <property type="protein sequence ID" value="ACP07616.1"/>
    <property type="molecule type" value="Genomic_DNA"/>
</dbReference>
<dbReference type="Proteomes" id="UP000001217">
    <property type="component" value="Chromosome II"/>
</dbReference>
<dbReference type="AlphaFoldDB" id="C3LVW1"/>
<evidence type="ECO:0000313" key="2">
    <source>
        <dbReference type="Proteomes" id="UP000001217"/>
    </source>
</evidence>
<gene>
    <name evidence="1" type="ordered locus">VCM66_A0654</name>
</gene>
<evidence type="ECO:0000313" key="1">
    <source>
        <dbReference type="EMBL" id="ACP07616.1"/>
    </source>
</evidence>
<dbReference type="KEGG" id="vcm:VCM66_A0654"/>
<proteinExistence type="predicted"/>
<organism evidence="1 2">
    <name type="scientific">Vibrio cholerae serotype O1 (strain M66-2)</name>
    <dbReference type="NCBI Taxonomy" id="579112"/>
    <lineage>
        <taxon>Bacteria</taxon>
        <taxon>Pseudomonadati</taxon>
        <taxon>Pseudomonadota</taxon>
        <taxon>Gammaproteobacteria</taxon>
        <taxon>Vibrionales</taxon>
        <taxon>Vibrionaceae</taxon>
        <taxon>Vibrio</taxon>
    </lineage>
</organism>
<name>C3LVW1_VIBCM</name>
<dbReference type="HOGENOM" id="CLU_3367985_0_0_6"/>